<evidence type="ECO:0000256" key="5">
    <source>
        <dbReference type="ARBA" id="ARBA00022741"/>
    </source>
</evidence>
<dbReference type="Proteomes" id="UP001595593">
    <property type="component" value="Unassembled WGS sequence"/>
</dbReference>
<keyword evidence="4 11" id="KW-0677">Repeat</keyword>
<dbReference type="NCBIfam" id="TIGR03346">
    <property type="entry name" value="chaperone_ClpB"/>
    <property type="match status" value="1"/>
</dbReference>
<dbReference type="SUPFAM" id="SSF52540">
    <property type="entry name" value="P-loop containing nucleoside triphosphate hydrolases"/>
    <property type="match status" value="2"/>
</dbReference>
<evidence type="ECO:0000256" key="7">
    <source>
        <dbReference type="ARBA" id="ARBA00023054"/>
    </source>
</evidence>
<dbReference type="SMART" id="SM00382">
    <property type="entry name" value="AAA"/>
    <property type="match status" value="2"/>
</dbReference>
<organism evidence="15 16">
    <name type="scientific">Teichococcus globiformis</name>
    <dbReference type="NCBI Taxonomy" id="2307229"/>
    <lineage>
        <taxon>Bacteria</taxon>
        <taxon>Pseudomonadati</taxon>
        <taxon>Pseudomonadota</taxon>
        <taxon>Alphaproteobacteria</taxon>
        <taxon>Acetobacterales</taxon>
        <taxon>Roseomonadaceae</taxon>
        <taxon>Roseomonas</taxon>
    </lineage>
</organism>
<reference evidence="16" key="1">
    <citation type="journal article" date="2019" name="Int. J. Syst. Evol. Microbiol.">
        <title>The Global Catalogue of Microorganisms (GCM) 10K type strain sequencing project: providing services to taxonomists for standard genome sequencing and annotation.</title>
        <authorList>
            <consortium name="The Broad Institute Genomics Platform"/>
            <consortium name="The Broad Institute Genome Sequencing Center for Infectious Disease"/>
            <person name="Wu L."/>
            <person name="Ma J."/>
        </authorList>
    </citation>
    <scope>NUCLEOTIDE SEQUENCE [LARGE SCALE GENOMIC DNA]</scope>
    <source>
        <strain evidence="16">KCTC 52094</strain>
    </source>
</reference>
<keyword evidence="16" id="KW-1185">Reference proteome</keyword>
<feature type="coiled-coil region" evidence="13">
    <location>
        <begin position="413"/>
        <end position="493"/>
    </location>
</feature>
<dbReference type="Pfam" id="PF07724">
    <property type="entry name" value="AAA_2"/>
    <property type="match status" value="1"/>
</dbReference>
<evidence type="ECO:0000256" key="8">
    <source>
        <dbReference type="ARBA" id="ARBA00023186"/>
    </source>
</evidence>
<dbReference type="SUPFAM" id="SSF81923">
    <property type="entry name" value="Double Clp-N motif"/>
    <property type="match status" value="1"/>
</dbReference>
<dbReference type="PROSITE" id="PS00871">
    <property type="entry name" value="CLPAB_2"/>
    <property type="match status" value="1"/>
</dbReference>
<protein>
    <recommendedName>
        <fullName evidence="3 13">Chaperone protein ClpB</fullName>
    </recommendedName>
</protein>
<dbReference type="Gene3D" id="3.40.50.300">
    <property type="entry name" value="P-loop containing nucleotide triphosphate hydrolases"/>
    <property type="match status" value="3"/>
</dbReference>
<evidence type="ECO:0000256" key="6">
    <source>
        <dbReference type="ARBA" id="ARBA00022840"/>
    </source>
</evidence>
<dbReference type="CDD" id="cd00009">
    <property type="entry name" value="AAA"/>
    <property type="match status" value="1"/>
</dbReference>
<dbReference type="InterPro" id="IPR050130">
    <property type="entry name" value="ClpA_ClpB"/>
</dbReference>
<evidence type="ECO:0000256" key="1">
    <source>
        <dbReference type="ARBA" id="ARBA00004496"/>
    </source>
</evidence>
<dbReference type="InterPro" id="IPR003959">
    <property type="entry name" value="ATPase_AAA_core"/>
</dbReference>
<dbReference type="RefSeq" id="WP_379596959.1">
    <property type="nucleotide sequence ID" value="NZ_JBHRTN010000010.1"/>
</dbReference>
<dbReference type="EMBL" id="JBHRTN010000010">
    <property type="protein sequence ID" value="MFC3125941.1"/>
    <property type="molecule type" value="Genomic_DNA"/>
</dbReference>
<dbReference type="InterPro" id="IPR017730">
    <property type="entry name" value="Chaperonin_ClpB"/>
</dbReference>
<dbReference type="PRINTS" id="PR00300">
    <property type="entry name" value="CLPPROTEASEA"/>
</dbReference>
<dbReference type="InterPro" id="IPR041546">
    <property type="entry name" value="ClpA/ClpB_AAA_lid"/>
</dbReference>
<dbReference type="PROSITE" id="PS00870">
    <property type="entry name" value="CLPAB_1"/>
    <property type="match status" value="1"/>
</dbReference>
<comment type="subunit">
    <text evidence="10">Homohexamer. The oligomerization is ATP-dependent.</text>
</comment>
<comment type="caution">
    <text evidence="15">The sequence shown here is derived from an EMBL/GenBank/DDBJ whole genome shotgun (WGS) entry which is preliminary data.</text>
</comment>
<evidence type="ECO:0000313" key="15">
    <source>
        <dbReference type="EMBL" id="MFC3125941.1"/>
    </source>
</evidence>
<dbReference type="PANTHER" id="PTHR11638">
    <property type="entry name" value="ATP-DEPENDENT CLP PROTEASE"/>
    <property type="match status" value="1"/>
</dbReference>
<comment type="subunit">
    <text evidence="13">Homohexamer; The oligomerization is ATP-dependent.</text>
</comment>
<keyword evidence="5 12" id="KW-0547">Nucleotide-binding</keyword>
<evidence type="ECO:0000256" key="2">
    <source>
        <dbReference type="ARBA" id="ARBA00008675"/>
    </source>
</evidence>
<gene>
    <name evidence="13 15" type="primary">clpB</name>
    <name evidence="15" type="ORF">ACFOD4_12805</name>
</gene>
<keyword evidence="13" id="KW-0346">Stress response</keyword>
<dbReference type="PANTHER" id="PTHR11638:SF18">
    <property type="entry name" value="HEAT SHOCK PROTEIN 104"/>
    <property type="match status" value="1"/>
</dbReference>
<dbReference type="InterPro" id="IPR036628">
    <property type="entry name" value="Clp_N_dom_sf"/>
</dbReference>
<comment type="function">
    <text evidence="9">Part of a stress-induced multi-chaperone system, it is involved in the recovery of the cell from heat-induced damage, in cooperation with DnaK, DnaJ and GrpE. Acts before DnaK, in the processing of protein aggregates. Protein binding stimulates the ATPase activity; ATP hydrolysis unfolds the denatured protein aggregates, which probably helps expose new hydrophobic binding sites on the surface of ClpB-bound aggregates, contributing to the solubilization and refolding of denatured protein aggregates by DnaK.</text>
</comment>
<evidence type="ECO:0000256" key="13">
    <source>
        <dbReference type="RuleBase" id="RU362034"/>
    </source>
</evidence>
<evidence type="ECO:0000256" key="3">
    <source>
        <dbReference type="ARBA" id="ARBA00017574"/>
    </source>
</evidence>
<dbReference type="CDD" id="cd19499">
    <property type="entry name" value="RecA-like_ClpB_Hsp104-like"/>
    <property type="match status" value="1"/>
</dbReference>
<dbReference type="InterPro" id="IPR019489">
    <property type="entry name" value="Clp_ATPase_C"/>
</dbReference>
<evidence type="ECO:0000256" key="12">
    <source>
        <dbReference type="RuleBase" id="RU004432"/>
    </source>
</evidence>
<evidence type="ECO:0000256" key="9">
    <source>
        <dbReference type="ARBA" id="ARBA00025613"/>
    </source>
</evidence>
<sequence>MDIEKFTDRARGFLQAAQTIAIREYHQRITAEHLLKALLDDEQGAAAGLIRTAGGDPVTAAAAVEAELARLPHVQGGGAGQPQFVPDIVRVLDAAQQQAAKAGDAYVAQDRLLIALASSDTPAGKALVAAGATAQKLEASVAAIRKGRKVDNATAEQSFDALKKYARDLTAAARDGKLDPVIGRDEEIRRAIQVLARRTKNNPVLIGEPGVGKTAIAEGLSLRIVNGDVPEALRNKRVLALDLGSMVAGAKYRGEFEERLKGVLTEVEQAAGEIILFIDEMHTLVGAGKADGAMDASNLLKPALARGELHCVGATTLDEYRKHVEKDAALARRFQPVFVGEPSVGDTISILRGIKEKYELHHGVRISDGALVAAATLSNRYITDRFLPDKAIDLVDEAASRLRMQVDSKPEELDEIDRRLLMLKIEREALKKEEDAGSRDRLVRLEREISDLEERSDALATAWQEEKGKLSAAQKAKEELDRARTEVEVAQRKGDLGRASELLYGVIPNLERALVSNGEGGRLVNEAVTEEGIAAVVSRWTGIPVDKMLEGERVKLLHMEQTLRGRVVGQEEALEVVSKAVRRARAGLQDPQRPIGSFMFLGPTGVGKTELTKALAAFLFDDEKALLRIDMSEYMEKHAVARLIGAPPGYVGYEEGGALTEAVRRRPYQVILFDEVEKAHEDVFNILLQVLDDGRLTDGQGRTVDFRNTLIILTSNLGSEILAAQSEGDDVDLVRGQVMNVVRGRFRPEFLNRLDEIVLFRRLARKDMDSIVKIQISRLERLLEERKVSLTFDDGALSWLAEAGYDPVYGARPLRRVIQRNLQDKLAEMLLAGTVSDGDQVRVSTDKEGLRVSLEKS</sequence>
<evidence type="ECO:0000256" key="10">
    <source>
        <dbReference type="ARBA" id="ARBA00026057"/>
    </source>
</evidence>
<dbReference type="InterPro" id="IPR018368">
    <property type="entry name" value="ClpA/B_CS1"/>
</dbReference>
<dbReference type="Pfam" id="PF17871">
    <property type="entry name" value="AAA_lid_9"/>
    <property type="match status" value="1"/>
</dbReference>
<evidence type="ECO:0000313" key="16">
    <source>
        <dbReference type="Proteomes" id="UP001595593"/>
    </source>
</evidence>
<dbReference type="SMART" id="SM01086">
    <property type="entry name" value="ClpB_D2-small"/>
    <property type="match status" value="1"/>
</dbReference>
<dbReference type="PROSITE" id="PS51903">
    <property type="entry name" value="CLP_R"/>
    <property type="match status" value="1"/>
</dbReference>
<comment type="subcellular location">
    <subcellularLocation>
        <location evidence="1 13">Cytoplasm</location>
    </subcellularLocation>
</comment>
<keyword evidence="8 12" id="KW-0143">Chaperone</keyword>
<accession>A0ABV7G2P1</accession>
<dbReference type="InterPro" id="IPR028299">
    <property type="entry name" value="ClpA/B_CS2"/>
</dbReference>
<evidence type="ECO:0000259" key="14">
    <source>
        <dbReference type="PROSITE" id="PS51903"/>
    </source>
</evidence>
<dbReference type="Gene3D" id="1.10.1780.10">
    <property type="entry name" value="Clp, N-terminal domain"/>
    <property type="match status" value="1"/>
</dbReference>
<keyword evidence="6 12" id="KW-0067">ATP-binding</keyword>
<name>A0ABV7G2P1_9PROT</name>
<dbReference type="Pfam" id="PF02861">
    <property type="entry name" value="Clp_N"/>
    <property type="match status" value="1"/>
</dbReference>
<feature type="domain" description="Clp R" evidence="14">
    <location>
        <begin position="3"/>
        <end position="147"/>
    </location>
</feature>
<dbReference type="InterPro" id="IPR004176">
    <property type="entry name" value="Clp_R_N"/>
</dbReference>
<dbReference type="Gene3D" id="1.10.8.60">
    <property type="match status" value="1"/>
</dbReference>
<evidence type="ECO:0000256" key="4">
    <source>
        <dbReference type="ARBA" id="ARBA00022737"/>
    </source>
</evidence>
<keyword evidence="13" id="KW-0963">Cytoplasm</keyword>
<evidence type="ECO:0000256" key="11">
    <source>
        <dbReference type="PROSITE-ProRule" id="PRU01251"/>
    </source>
</evidence>
<dbReference type="Pfam" id="PF10431">
    <property type="entry name" value="ClpB_D2-small"/>
    <property type="match status" value="1"/>
</dbReference>
<comment type="similarity">
    <text evidence="2 12">Belongs to the ClpA/ClpB family.</text>
</comment>
<dbReference type="InterPro" id="IPR027417">
    <property type="entry name" value="P-loop_NTPase"/>
</dbReference>
<keyword evidence="7 13" id="KW-0175">Coiled coil</keyword>
<dbReference type="InterPro" id="IPR003593">
    <property type="entry name" value="AAA+_ATPase"/>
</dbReference>
<dbReference type="InterPro" id="IPR001270">
    <property type="entry name" value="ClpA/B"/>
</dbReference>
<proteinExistence type="inferred from homology"/>
<dbReference type="Pfam" id="PF00004">
    <property type="entry name" value="AAA"/>
    <property type="match status" value="1"/>
</dbReference>